<dbReference type="PANTHER" id="PTHR14969">
    <property type="entry name" value="SPHINGOSINE-1-PHOSPHATE PHOSPHOHYDROLASE"/>
    <property type="match status" value="1"/>
</dbReference>
<dbReference type="PANTHER" id="PTHR14969:SF58">
    <property type="entry name" value="UNDECAPRENYL-DIPHOSPHATASE BCRC"/>
    <property type="match status" value="1"/>
</dbReference>
<dbReference type="SUPFAM" id="SSF48317">
    <property type="entry name" value="Acid phosphatase/Vanadium-dependent haloperoxidase"/>
    <property type="match status" value="1"/>
</dbReference>
<dbReference type="CDD" id="cd03385">
    <property type="entry name" value="PAP2_BcrC_like"/>
    <property type="match status" value="1"/>
</dbReference>
<dbReference type="AlphaFoldDB" id="A0A133KFB9"/>
<feature type="domain" description="Phosphatidic acid phosphatase type 2/haloperoxidase" evidence="2">
    <location>
        <begin position="55"/>
        <end position="162"/>
    </location>
</feature>
<reference evidence="4" key="1">
    <citation type="submission" date="2016-01" db="EMBL/GenBank/DDBJ databases">
        <authorList>
            <person name="Mitreva M."/>
            <person name="Pepin K.H."/>
            <person name="Mihindukulasuriya K.A."/>
            <person name="Fulton R."/>
            <person name="Fronick C."/>
            <person name="O'Laughlin M."/>
            <person name="Miner T."/>
            <person name="Herter B."/>
            <person name="Rosa B.A."/>
            <person name="Cordes M."/>
            <person name="Tomlinson C."/>
            <person name="Wollam A."/>
            <person name="Palsikar V.B."/>
            <person name="Mardis E.R."/>
            <person name="Wilson R.K."/>
        </authorList>
    </citation>
    <scope>NUCLEOTIDE SEQUENCE [LARGE SCALE GENOMIC DNA]</scope>
    <source>
        <strain evidence="4">GED7749B</strain>
    </source>
</reference>
<feature type="transmembrane region" description="Helical" evidence="1">
    <location>
        <begin position="146"/>
        <end position="162"/>
    </location>
</feature>
<evidence type="ECO:0000313" key="4">
    <source>
        <dbReference type="Proteomes" id="UP000070376"/>
    </source>
</evidence>
<dbReference type="GO" id="GO:0050380">
    <property type="term" value="F:undecaprenyl-diphosphatase activity"/>
    <property type="evidence" value="ECO:0007669"/>
    <property type="project" value="InterPro"/>
</dbReference>
<accession>A0A133KFB9</accession>
<dbReference type="InterPro" id="IPR036938">
    <property type="entry name" value="PAP2/HPO_sf"/>
</dbReference>
<evidence type="ECO:0000256" key="1">
    <source>
        <dbReference type="SAM" id="Phobius"/>
    </source>
</evidence>
<dbReference type="GO" id="GO:0005886">
    <property type="term" value="C:plasma membrane"/>
    <property type="evidence" value="ECO:0007669"/>
    <property type="project" value="InterPro"/>
</dbReference>
<keyword evidence="1" id="KW-1133">Transmembrane helix</keyword>
<organism evidence="3 4">
    <name type="scientific">Heyndrickxia coagulans</name>
    <name type="common">Weizmannia coagulans</name>
    <dbReference type="NCBI Taxonomy" id="1398"/>
    <lineage>
        <taxon>Bacteria</taxon>
        <taxon>Bacillati</taxon>
        <taxon>Bacillota</taxon>
        <taxon>Bacilli</taxon>
        <taxon>Bacillales</taxon>
        <taxon>Bacillaceae</taxon>
        <taxon>Heyndrickxia</taxon>
    </lineage>
</organism>
<name>A0A133KFB9_HEYCO</name>
<gene>
    <name evidence="3" type="ORF">HMPREF3213_03045</name>
</gene>
<sequence length="192" mass="21673">MNENARLFFMVHNLSGHEKLLDDIMIFFTQDALPIFAAVLLIVWFLGNDKMKNMVLYAGIAGVAALLVNYVITLVYYEPRPFVTYHTSILIPHAANDSFPSDHATGTFAMAFALWVRNRKLGLAMMLCAVLTGISRVWVGHHYPGDIAASIIVALFTVWTIQKMKGLFDPAFSMLIGWYHDIWAKITKKGYK</sequence>
<dbReference type="InterPro" id="IPR033879">
    <property type="entry name" value="UPP_Pase"/>
</dbReference>
<dbReference type="InterPro" id="IPR000326">
    <property type="entry name" value="PAP2/HPO"/>
</dbReference>
<dbReference type="RefSeq" id="WP_061087114.1">
    <property type="nucleotide sequence ID" value="NZ_KQ955902.1"/>
</dbReference>
<proteinExistence type="predicted"/>
<dbReference type="PATRIC" id="fig|1398.22.peg.3051"/>
<dbReference type="EMBL" id="LRPN01000147">
    <property type="protein sequence ID" value="KWZ78257.1"/>
    <property type="molecule type" value="Genomic_DNA"/>
</dbReference>
<feature type="transmembrane region" description="Helical" evidence="1">
    <location>
        <begin position="121"/>
        <end position="139"/>
    </location>
</feature>
<evidence type="ECO:0000313" key="3">
    <source>
        <dbReference type="EMBL" id="KWZ78257.1"/>
    </source>
</evidence>
<dbReference type="Pfam" id="PF01569">
    <property type="entry name" value="PAP2"/>
    <property type="match status" value="1"/>
</dbReference>
<dbReference type="SMART" id="SM00014">
    <property type="entry name" value="acidPPc"/>
    <property type="match status" value="1"/>
</dbReference>
<protein>
    <submittedName>
        <fullName evidence="3">PAP2 family protein</fullName>
    </submittedName>
</protein>
<keyword evidence="1" id="KW-0472">Membrane</keyword>
<keyword evidence="1" id="KW-0812">Transmembrane</keyword>
<dbReference type="Proteomes" id="UP000070376">
    <property type="component" value="Unassembled WGS sequence"/>
</dbReference>
<evidence type="ECO:0000259" key="2">
    <source>
        <dbReference type="SMART" id="SM00014"/>
    </source>
</evidence>
<feature type="transmembrane region" description="Helical" evidence="1">
    <location>
        <begin position="24"/>
        <end position="47"/>
    </location>
</feature>
<dbReference type="Gene3D" id="1.20.144.10">
    <property type="entry name" value="Phosphatidic acid phosphatase type 2/haloperoxidase"/>
    <property type="match status" value="1"/>
</dbReference>
<comment type="caution">
    <text evidence="3">The sequence shown here is derived from an EMBL/GenBank/DDBJ whole genome shotgun (WGS) entry which is preliminary data.</text>
</comment>
<feature type="transmembrane region" description="Helical" evidence="1">
    <location>
        <begin position="54"/>
        <end position="77"/>
    </location>
</feature>